<gene>
    <name evidence="2" type="ORF">LACBIDRAFT_296098</name>
</gene>
<sequence>MPNKGHKDTPTKSVKNNERQGHPPAESVPPKALSLFFSTESNPSHKPQQAQQHRAPAHPRPLQEMPNKGHKNTPTKTPMNDQGKGQPPTERMPPKALSLFFSTESKSGEPSHKPQQAQQHRAPAHPRPLQEMPNKGHKDTPTKTPRTTRARDNRLLNGCCQNSCHHFLY</sequence>
<keyword evidence="3" id="KW-1185">Reference proteome</keyword>
<dbReference type="RefSeq" id="XP_001891356.1">
    <property type="nucleotide sequence ID" value="XM_001891321.1"/>
</dbReference>
<organism evidence="3">
    <name type="scientific">Laccaria bicolor (strain S238N-H82 / ATCC MYA-4686)</name>
    <name type="common">Bicoloured deceiver</name>
    <name type="synonym">Laccaria laccata var. bicolor</name>
    <dbReference type="NCBI Taxonomy" id="486041"/>
    <lineage>
        <taxon>Eukaryota</taxon>
        <taxon>Fungi</taxon>
        <taxon>Dikarya</taxon>
        <taxon>Basidiomycota</taxon>
        <taxon>Agaricomycotina</taxon>
        <taxon>Agaricomycetes</taxon>
        <taxon>Agaricomycetidae</taxon>
        <taxon>Agaricales</taxon>
        <taxon>Agaricineae</taxon>
        <taxon>Hydnangiaceae</taxon>
        <taxon>Laccaria</taxon>
    </lineage>
</organism>
<evidence type="ECO:0000313" key="2">
    <source>
        <dbReference type="EMBL" id="EDQ97993.1"/>
    </source>
</evidence>
<dbReference type="HOGENOM" id="CLU_1578800_0_0_1"/>
<dbReference type="AlphaFoldDB" id="B0E588"/>
<feature type="compositionally biased region" description="Basic and acidic residues" evidence="1">
    <location>
        <begin position="1"/>
        <end position="21"/>
    </location>
</feature>
<protein>
    <submittedName>
        <fullName evidence="2">Predicted protein</fullName>
    </submittedName>
</protein>
<feature type="compositionally biased region" description="Polar residues" evidence="1">
    <location>
        <begin position="36"/>
        <end position="46"/>
    </location>
</feature>
<dbReference type="STRING" id="486041.B0E588"/>
<dbReference type="KEGG" id="lbc:LACBIDRAFT_296098"/>
<evidence type="ECO:0000256" key="1">
    <source>
        <dbReference type="SAM" id="MobiDB-lite"/>
    </source>
</evidence>
<reference evidence="2 3" key="1">
    <citation type="journal article" date="2008" name="Nature">
        <title>The genome of Laccaria bicolor provides insights into mycorrhizal symbiosis.</title>
        <authorList>
            <person name="Martin F."/>
            <person name="Aerts A."/>
            <person name="Ahren D."/>
            <person name="Brun A."/>
            <person name="Danchin E.G.J."/>
            <person name="Duchaussoy F."/>
            <person name="Gibon J."/>
            <person name="Kohler A."/>
            <person name="Lindquist E."/>
            <person name="Pereda V."/>
            <person name="Salamov A."/>
            <person name="Shapiro H.J."/>
            <person name="Wuyts J."/>
            <person name="Blaudez D."/>
            <person name="Buee M."/>
            <person name="Brokstein P."/>
            <person name="Canbaeck B."/>
            <person name="Cohen D."/>
            <person name="Courty P.E."/>
            <person name="Coutinho P.M."/>
            <person name="Delaruelle C."/>
            <person name="Detter J.C."/>
            <person name="Deveau A."/>
            <person name="DiFazio S."/>
            <person name="Duplessis S."/>
            <person name="Fraissinet-Tachet L."/>
            <person name="Lucic E."/>
            <person name="Frey-Klett P."/>
            <person name="Fourrey C."/>
            <person name="Feussner I."/>
            <person name="Gay G."/>
            <person name="Grimwood J."/>
            <person name="Hoegger P.J."/>
            <person name="Jain P."/>
            <person name="Kilaru S."/>
            <person name="Labbe J."/>
            <person name="Lin Y.C."/>
            <person name="Legue V."/>
            <person name="Le Tacon F."/>
            <person name="Marmeisse R."/>
            <person name="Melayah D."/>
            <person name="Montanini B."/>
            <person name="Muratet M."/>
            <person name="Nehls U."/>
            <person name="Niculita-Hirzel H."/>
            <person name="Oudot-Le Secq M.P."/>
            <person name="Peter M."/>
            <person name="Quesneville H."/>
            <person name="Rajashekar B."/>
            <person name="Reich M."/>
            <person name="Rouhier N."/>
            <person name="Schmutz J."/>
            <person name="Yin T."/>
            <person name="Chalot M."/>
            <person name="Henrissat B."/>
            <person name="Kuees U."/>
            <person name="Lucas S."/>
            <person name="Van de Peer Y."/>
            <person name="Podila G.K."/>
            <person name="Polle A."/>
            <person name="Pukkila P.J."/>
            <person name="Richardson P.M."/>
            <person name="Rouze P."/>
            <person name="Sanders I.R."/>
            <person name="Stajich J.E."/>
            <person name="Tunlid A."/>
            <person name="Tuskan G."/>
            <person name="Grigoriev I.V."/>
        </authorList>
    </citation>
    <scope>NUCLEOTIDE SEQUENCE [LARGE SCALE GENOMIC DNA]</scope>
    <source>
        <strain evidence="3">S238N-H82 / ATCC MYA-4686</strain>
    </source>
</reference>
<name>B0E588_LACBS</name>
<evidence type="ECO:0000313" key="3">
    <source>
        <dbReference type="Proteomes" id="UP000001194"/>
    </source>
</evidence>
<accession>B0E588</accession>
<dbReference type="InParanoid" id="B0E588"/>
<dbReference type="GeneID" id="6087012"/>
<proteinExistence type="predicted"/>
<dbReference type="EMBL" id="DS547738">
    <property type="protein sequence ID" value="EDQ97993.1"/>
    <property type="molecule type" value="Genomic_DNA"/>
</dbReference>
<dbReference type="Proteomes" id="UP000001194">
    <property type="component" value="Unassembled WGS sequence"/>
</dbReference>
<feature type="region of interest" description="Disordered" evidence="1">
    <location>
        <begin position="1"/>
        <end position="152"/>
    </location>
</feature>